<sequence>MLLLPNTCFDICKAFSSSVERLASTSQNLMPIQSTFRDHFDQFSTLHSLHAPSIRIMTVSR</sequence>
<organism evidence="1 2">
    <name type="scientific">Scleroderma citrinum Foug A</name>
    <dbReference type="NCBI Taxonomy" id="1036808"/>
    <lineage>
        <taxon>Eukaryota</taxon>
        <taxon>Fungi</taxon>
        <taxon>Dikarya</taxon>
        <taxon>Basidiomycota</taxon>
        <taxon>Agaricomycotina</taxon>
        <taxon>Agaricomycetes</taxon>
        <taxon>Agaricomycetidae</taxon>
        <taxon>Boletales</taxon>
        <taxon>Sclerodermatineae</taxon>
        <taxon>Sclerodermataceae</taxon>
        <taxon>Scleroderma</taxon>
    </lineage>
</organism>
<reference evidence="1 2" key="1">
    <citation type="submission" date="2014-04" db="EMBL/GenBank/DDBJ databases">
        <authorList>
            <consortium name="DOE Joint Genome Institute"/>
            <person name="Kuo A."/>
            <person name="Kohler A."/>
            <person name="Nagy L.G."/>
            <person name="Floudas D."/>
            <person name="Copeland A."/>
            <person name="Barry K.W."/>
            <person name="Cichocki N."/>
            <person name="Veneault-Fourrey C."/>
            <person name="LaButti K."/>
            <person name="Lindquist E.A."/>
            <person name="Lipzen A."/>
            <person name="Lundell T."/>
            <person name="Morin E."/>
            <person name="Murat C."/>
            <person name="Sun H."/>
            <person name="Tunlid A."/>
            <person name="Henrissat B."/>
            <person name="Grigoriev I.V."/>
            <person name="Hibbett D.S."/>
            <person name="Martin F."/>
            <person name="Nordberg H.P."/>
            <person name="Cantor M.N."/>
            <person name="Hua S.X."/>
        </authorList>
    </citation>
    <scope>NUCLEOTIDE SEQUENCE [LARGE SCALE GENOMIC DNA]</scope>
    <source>
        <strain evidence="1 2">Foug A</strain>
    </source>
</reference>
<dbReference type="EMBL" id="KN822031">
    <property type="protein sequence ID" value="KIM63931.1"/>
    <property type="molecule type" value="Genomic_DNA"/>
</dbReference>
<proteinExistence type="predicted"/>
<name>A0A0C3E7D6_9AGAM</name>
<dbReference type="HOGENOM" id="CLU_2924028_0_0_1"/>
<evidence type="ECO:0000313" key="1">
    <source>
        <dbReference type="EMBL" id="KIM63931.1"/>
    </source>
</evidence>
<protein>
    <submittedName>
        <fullName evidence="1">Uncharacterized protein</fullName>
    </submittedName>
</protein>
<dbReference type="InParanoid" id="A0A0C3E7D6"/>
<keyword evidence="2" id="KW-1185">Reference proteome</keyword>
<evidence type="ECO:0000313" key="2">
    <source>
        <dbReference type="Proteomes" id="UP000053989"/>
    </source>
</evidence>
<gene>
    <name evidence="1" type="ORF">SCLCIDRAFT_1213730</name>
</gene>
<dbReference type="AlphaFoldDB" id="A0A0C3E7D6"/>
<dbReference type="Proteomes" id="UP000053989">
    <property type="component" value="Unassembled WGS sequence"/>
</dbReference>
<reference evidence="2" key="2">
    <citation type="submission" date="2015-01" db="EMBL/GenBank/DDBJ databases">
        <title>Evolutionary Origins and Diversification of the Mycorrhizal Mutualists.</title>
        <authorList>
            <consortium name="DOE Joint Genome Institute"/>
            <consortium name="Mycorrhizal Genomics Consortium"/>
            <person name="Kohler A."/>
            <person name="Kuo A."/>
            <person name="Nagy L.G."/>
            <person name="Floudas D."/>
            <person name="Copeland A."/>
            <person name="Barry K.W."/>
            <person name="Cichocki N."/>
            <person name="Veneault-Fourrey C."/>
            <person name="LaButti K."/>
            <person name="Lindquist E.A."/>
            <person name="Lipzen A."/>
            <person name="Lundell T."/>
            <person name="Morin E."/>
            <person name="Murat C."/>
            <person name="Riley R."/>
            <person name="Ohm R."/>
            <person name="Sun H."/>
            <person name="Tunlid A."/>
            <person name="Henrissat B."/>
            <person name="Grigoriev I.V."/>
            <person name="Hibbett D.S."/>
            <person name="Martin F."/>
        </authorList>
    </citation>
    <scope>NUCLEOTIDE SEQUENCE [LARGE SCALE GENOMIC DNA]</scope>
    <source>
        <strain evidence="2">Foug A</strain>
    </source>
</reference>
<accession>A0A0C3E7D6</accession>